<evidence type="ECO:0000256" key="1">
    <source>
        <dbReference type="SAM" id="MobiDB-lite"/>
    </source>
</evidence>
<keyword evidence="4" id="KW-1185">Reference proteome</keyword>
<feature type="compositionally biased region" description="Acidic residues" evidence="1">
    <location>
        <begin position="92"/>
        <end position="102"/>
    </location>
</feature>
<sequence length="108" mass="11277" precursor="true">MRKFYLLGASLTCLSLASLGCVEPQGALPEARTSNKPALADDDPLATETQDKQDSEAMTEEDTQEMKNQASGAESENANEAGAMNSGAMSDDAMDDATDDAADATPEN</sequence>
<feature type="compositionally biased region" description="Low complexity" evidence="1">
    <location>
        <begin position="70"/>
        <end position="91"/>
    </location>
</feature>
<dbReference type="RefSeq" id="WP_145281397.1">
    <property type="nucleotide sequence ID" value="NZ_CP036291.1"/>
</dbReference>
<evidence type="ECO:0000313" key="3">
    <source>
        <dbReference type="EMBL" id="QDU87434.1"/>
    </source>
</evidence>
<dbReference type="KEGG" id="pnd:Pla175_07960"/>
<dbReference type="EMBL" id="CP036291">
    <property type="protein sequence ID" value="QDU87434.1"/>
    <property type="molecule type" value="Genomic_DNA"/>
</dbReference>
<protein>
    <submittedName>
        <fullName evidence="3">Uncharacterized protein</fullName>
    </submittedName>
</protein>
<keyword evidence="2" id="KW-0732">Signal</keyword>
<reference evidence="3 4" key="1">
    <citation type="submission" date="2019-02" db="EMBL/GenBank/DDBJ databases">
        <title>Deep-cultivation of Planctomycetes and their phenomic and genomic characterization uncovers novel biology.</title>
        <authorList>
            <person name="Wiegand S."/>
            <person name="Jogler M."/>
            <person name="Boedeker C."/>
            <person name="Pinto D."/>
            <person name="Vollmers J."/>
            <person name="Rivas-Marin E."/>
            <person name="Kohn T."/>
            <person name="Peeters S.H."/>
            <person name="Heuer A."/>
            <person name="Rast P."/>
            <person name="Oberbeckmann S."/>
            <person name="Bunk B."/>
            <person name="Jeske O."/>
            <person name="Meyerdierks A."/>
            <person name="Storesund J.E."/>
            <person name="Kallscheuer N."/>
            <person name="Luecker S."/>
            <person name="Lage O.M."/>
            <person name="Pohl T."/>
            <person name="Merkel B.J."/>
            <person name="Hornburger P."/>
            <person name="Mueller R.-W."/>
            <person name="Bruemmer F."/>
            <person name="Labrenz M."/>
            <person name="Spormann A.M."/>
            <person name="Op den Camp H."/>
            <person name="Overmann J."/>
            <person name="Amann R."/>
            <person name="Jetten M.S.M."/>
            <person name="Mascher T."/>
            <person name="Medema M.H."/>
            <person name="Devos D.P."/>
            <person name="Kaster A.-K."/>
            <person name="Ovreas L."/>
            <person name="Rohde M."/>
            <person name="Galperin M.Y."/>
            <person name="Jogler C."/>
        </authorList>
    </citation>
    <scope>NUCLEOTIDE SEQUENCE [LARGE SCALE GENOMIC DNA]</scope>
    <source>
        <strain evidence="3 4">Pla175</strain>
    </source>
</reference>
<evidence type="ECO:0000313" key="4">
    <source>
        <dbReference type="Proteomes" id="UP000317429"/>
    </source>
</evidence>
<feature type="region of interest" description="Disordered" evidence="1">
    <location>
        <begin position="27"/>
        <end position="108"/>
    </location>
</feature>
<evidence type="ECO:0000256" key="2">
    <source>
        <dbReference type="SAM" id="SignalP"/>
    </source>
</evidence>
<dbReference type="PROSITE" id="PS51257">
    <property type="entry name" value="PROKAR_LIPOPROTEIN"/>
    <property type="match status" value="1"/>
</dbReference>
<feature type="chain" id="PRO_5022046551" evidence="2">
    <location>
        <begin position="21"/>
        <end position="108"/>
    </location>
</feature>
<feature type="signal peptide" evidence="2">
    <location>
        <begin position="1"/>
        <end position="20"/>
    </location>
</feature>
<proteinExistence type="predicted"/>
<organism evidence="3 4">
    <name type="scientific">Pirellulimonas nuda</name>
    <dbReference type="NCBI Taxonomy" id="2528009"/>
    <lineage>
        <taxon>Bacteria</taxon>
        <taxon>Pseudomonadati</taxon>
        <taxon>Planctomycetota</taxon>
        <taxon>Planctomycetia</taxon>
        <taxon>Pirellulales</taxon>
        <taxon>Lacipirellulaceae</taxon>
        <taxon>Pirellulimonas</taxon>
    </lineage>
</organism>
<gene>
    <name evidence="3" type="ORF">Pla175_07960</name>
</gene>
<dbReference type="Proteomes" id="UP000317429">
    <property type="component" value="Chromosome"/>
</dbReference>
<name>A0A518D7H6_9BACT</name>
<accession>A0A518D7H6</accession>
<dbReference type="AlphaFoldDB" id="A0A518D7H6"/>